<dbReference type="NCBIfam" id="TIGR01806">
    <property type="entry name" value="CM_mono2"/>
    <property type="match status" value="1"/>
</dbReference>
<keyword evidence="8" id="KW-1185">Reference proteome</keyword>
<dbReference type="PANTHER" id="PTHR38041">
    <property type="entry name" value="CHORISMATE MUTASE"/>
    <property type="match status" value="1"/>
</dbReference>
<dbReference type="Gene3D" id="1.20.59.10">
    <property type="entry name" value="Chorismate mutase"/>
    <property type="match status" value="1"/>
</dbReference>
<evidence type="ECO:0000313" key="8">
    <source>
        <dbReference type="Proteomes" id="UP001304071"/>
    </source>
</evidence>
<feature type="signal peptide" evidence="5">
    <location>
        <begin position="1"/>
        <end position="18"/>
    </location>
</feature>
<evidence type="ECO:0000256" key="2">
    <source>
        <dbReference type="ARBA" id="ARBA00012404"/>
    </source>
</evidence>
<keyword evidence="4 7" id="KW-0413">Isomerase</keyword>
<dbReference type="InterPro" id="IPR036979">
    <property type="entry name" value="CM_dom_sf"/>
</dbReference>
<dbReference type="GO" id="GO:0004106">
    <property type="term" value="F:chorismate mutase activity"/>
    <property type="evidence" value="ECO:0007669"/>
    <property type="project" value="UniProtKB-EC"/>
</dbReference>
<dbReference type="EC" id="5.4.99.5" evidence="2"/>
<gene>
    <name evidence="7" type="ORF">R8Z52_22895</name>
</gene>
<dbReference type="NCBIfam" id="NF005965">
    <property type="entry name" value="PRK08055.1"/>
    <property type="match status" value="1"/>
</dbReference>
<dbReference type="InterPro" id="IPR002701">
    <property type="entry name" value="CM_II_prokaryot"/>
</dbReference>
<protein>
    <recommendedName>
        <fullName evidence="2">chorismate mutase</fullName>
        <ecNumber evidence="2">5.4.99.5</ecNumber>
    </recommendedName>
</protein>
<keyword evidence="3 5" id="KW-0732">Signal</keyword>
<evidence type="ECO:0000259" key="6">
    <source>
        <dbReference type="PROSITE" id="PS51168"/>
    </source>
</evidence>
<dbReference type="SUPFAM" id="SSF48600">
    <property type="entry name" value="Chorismate mutase II"/>
    <property type="match status" value="1"/>
</dbReference>
<dbReference type="RefSeq" id="WP_261897747.1">
    <property type="nucleotide sequence ID" value="NZ_AP024896.1"/>
</dbReference>
<dbReference type="Pfam" id="PF01817">
    <property type="entry name" value="CM_2"/>
    <property type="match status" value="1"/>
</dbReference>
<evidence type="ECO:0000313" key="7">
    <source>
        <dbReference type="EMBL" id="WPC75771.1"/>
    </source>
</evidence>
<accession>A0ABZ0QIA0</accession>
<organism evidence="7 8">
    <name type="scientific">Vibrio porteresiae DSM 19223</name>
    <dbReference type="NCBI Taxonomy" id="1123496"/>
    <lineage>
        <taxon>Bacteria</taxon>
        <taxon>Pseudomonadati</taxon>
        <taxon>Pseudomonadota</taxon>
        <taxon>Gammaproteobacteria</taxon>
        <taxon>Vibrionales</taxon>
        <taxon>Vibrionaceae</taxon>
        <taxon>Vibrio</taxon>
    </lineage>
</organism>
<feature type="chain" id="PRO_5046881648" description="chorismate mutase" evidence="5">
    <location>
        <begin position="19"/>
        <end position="181"/>
    </location>
</feature>
<dbReference type="PANTHER" id="PTHR38041:SF2">
    <property type="entry name" value="SECRETED CHORISMATE MUTASE"/>
    <property type="match status" value="1"/>
</dbReference>
<evidence type="ECO:0000256" key="1">
    <source>
        <dbReference type="ARBA" id="ARBA00004817"/>
    </source>
</evidence>
<dbReference type="EMBL" id="CP138204">
    <property type="protein sequence ID" value="WPC75771.1"/>
    <property type="molecule type" value="Genomic_DNA"/>
</dbReference>
<evidence type="ECO:0000256" key="5">
    <source>
        <dbReference type="SAM" id="SignalP"/>
    </source>
</evidence>
<dbReference type="InterPro" id="IPR051331">
    <property type="entry name" value="Chorismate_mutase-related"/>
</dbReference>
<sequence length="181" mass="19965">MNKLLLAALLALPTTALAAPSETAVFKLINDRMSYMPDVALYKANNHLAIEDLKREEVVLEKSKAASAHYSLDSDSTEDFTVSLMAAAKAIQYRYRADLLSATSDDKTAPRDLNTVVRPALIKLGSELNESIAEYLKSGHQFTANQYPEFQSSITAPYLHNSDKKMIFTALQKIKLSAATH</sequence>
<reference evidence="7 8" key="1">
    <citation type="submission" date="2023-11" db="EMBL/GenBank/DDBJ databases">
        <title>Plant-associative lifestyle of Vibrio porteresiae and its evolutionary dynamics.</title>
        <authorList>
            <person name="Rameshkumar N."/>
            <person name="Kirti K."/>
        </authorList>
    </citation>
    <scope>NUCLEOTIDE SEQUENCE [LARGE SCALE GENOMIC DNA]</scope>
    <source>
        <strain evidence="7 8">MSSRF30</strain>
    </source>
</reference>
<evidence type="ECO:0000256" key="3">
    <source>
        <dbReference type="ARBA" id="ARBA00022729"/>
    </source>
</evidence>
<feature type="domain" description="Chorismate mutase" evidence="6">
    <location>
        <begin position="1"/>
        <end position="96"/>
    </location>
</feature>
<dbReference type="SMART" id="SM00830">
    <property type="entry name" value="CM_2"/>
    <property type="match status" value="1"/>
</dbReference>
<name>A0ABZ0QIA0_9VIBR</name>
<evidence type="ECO:0000256" key="4">
    <source>
        <dbReference type="ARBA" id="ARBA00023235"/>
    </source>
</evidence>
<proteinExistence type="predicted"/>
<comment type="pathway">
    <text evidence="1">Metabolic intermediate biosynthesis; prephenate biosynthesis; prephenate from chorismate: step 1/1.</text>
</comment>
<dbReference type="InterPro" id="IPR036263">
    <property type="entry name" value="Chorismate_II_sf"/>
</dbReference>
<dbReference type="Proteomes" id="UP001304071">
    <property type="component" value="Chromosome 2"/>
</dbReference>
<dbReference type="PROSITE" id="PS51168">
    <property type="entry name" value="CHORISMATE_MUT_2"/>
    <property type="match status" value="1"/>
</dbReference>
<dbReference type="InterPro" id="IPR008240">
    <property type="entry name" value="Chorismate_mutase_periplasmic"/>
</dbReference>